<comment type="subcellular location">
    <subcellularLocation>
        <location evidence="1">Secreted</location>
    </subcellularLocation>
</comment>
<name>H2BKI7_CONBE</name>
<evidence type="ECO:0000256" key="3">
    <source>
        <dbReference type="SAM" id="SignalP"/>
    </source>
</evidence>
<dbReference type="GO" id="GO:0008200">
    <property type="term" value="F:ion channel inhibitor activity"/>
    <property type="evidence" value="ECO:0007669"/>
    <property type="project" value="InterPro"/>
</dbReference>
<keyword evidence="3" id="KW-0732">Signal</keyword>
<proteinExistence type="evidence at transcript level"/>
<feature type="signal peptide" evidence="3">
    <location>
        <begin position="1"/>
        <end position="20"/>
    </location>
</feature>
<evidence type="ECO:0000256" key="1">
    <source>
        <dbReference type="ARBA" id="ARBA00004613"/>
    </source>
</evidence>
<accession>H2BKI7</accession>
<keyword evidence="2" id="KW-0964">Secreted</keyword>
<reference evidence="4" key="1">
    <citation type="journal article" date="2013" name="Toxicon">
        <title>Characterizing the evolution and functions of the M-superfamily conotoxins.</title>
        <authorList>
            <person name="Zhou M."/>
            <person name="Wang L."/>
            <person name="Wu Y."/>
            <person name="Zhu X."/>
            <person name="Feng Y."/>
            <person name="Chen Z."/>
            <person name="Li Y."/>
            <person name="Sun D."/>
            <person name="Ren Z."/>
            <person name="Xu A."/>
        </authorList>
    </citation>
    <scope>NUCLEOTIDE SEQUENCE</scope>
</reference>
<protein>
    <submittedName>
        <fullName evidence="4">M superfamily MMSK group conopeptide Bt+Vt+Tr+Cp3-IP01</fullName>
    </submittedName>
</protein>
<dbReference type="GO" id="GO:0005576">
    <property type="term" value="C:extracellular region"/>
    <property type="evidence" value="ECO:0007669"/>
    <property type="project" value="UniProtKB-SubCell"/>
</dbReference>
<dbReference type="InterPro" id="IPR004214">
    <property type="entry name" value="Conotoxin"/>
</dbReference>
<dbReference type="EMBL" id="JF510822">
    <property type="protein sequence ID" value="AEX60308.1"/>
    <property type="molecule type" value="mRNA"/>
</dbReference>
<feature type="chain" id="PRO_5003559871" evidence="3">
    <location>
        <begin position="21"/>
        <end position="71"/>
    </location>
</feature>
<evidence type="ECO:0000256" key="2">
    <source>
        <dbReference type="ARBA" id="ARBA00022525"/>
    </source>
</evidence>
<organism evidence="4">
    <name type="scientific">Conus betulinus</name>
    <name type="common">Beech cone</name>
    <dbReference type="NCBI Taxonomy" id="89764"/>
    <lineage>
        <taxon>Eukaryota</taxon>
        <taxon>Metazoa</taxon>
        <taxon>Spiralia</taxon>
        <taxon>Lophotrochozoa</taxon>
        <taxon>Mollusca</taxon>
        <taxon>Gastropoda</taxon>
        <taxon>Caenogastropoda</taxon>
        <taxon>Neogastropoda</taxon>
        <taxon>Conoidea</taxon>
        <taxon>Conidae</taxon>
        <taxon>Conus</taxon>
        <taxon>Dendroconus</taxon>
    </lineage>
</organism>
<dbReference type="Pfam" id="PF02950">
    <property type="entry name" value="Conotoxin"/>
    <property type="match status" value="1"/>
</dbReference>
<sequence>MMFKLGVLLTIYMLLFPFTALPLDGDQPADQPLERMQYDMLRAVNPWFDPVKRCCSRNCAVCIPCCPNWPA</sequence>
<evidence type="ECO:0000313" key="4">
    <source>
        <dbReference type="EMBL" id="AEX60308.1"/>
    </source>
</evidence>
<dbReference type="AlphaFoldDB" id="H2BKI7"/>